<proteinExistence type="predicted"/>
<dbReference type="Proteomes" id="UP000239907">
    <property type="component" value="Unassembled WGS sequence"/>
</dbReference>
<dbReference type="EMBL" id="MQWA01000001">
    <property type="protein sequence ID" value="PQJ28837.1"/>
    <property type="molecule type" value="Genomic_DNA"/>
</dbReference>
<keyword evidence="2" id="KW-1185">Reference proteome</keyword>
<name>A0A2S7U2Q8_9BACT</name>
<dbReference type="AlphaFoldDB" id="A0A2S7U2Q8"/>
<dbReference type="OrthoDB" id="197579at2"/>
<evidence type="ECO:0000313" key="2">
    <source>
        <dbReference type="Proteomes" id="UP000239907"/>
    </source>
</evidence>
<organism evidence="1 2">
    <name type="scientific">Rubritalea profundi</name>
    <dbReference type="NCBI Taxonomy" id="1658618"/>
    <lineage>
        <taxon>Bacteria</taxon>
        <taxon>Pseudomonadati</taxon>
        <taxon>Verrucomicrobiota</taxon>
        <taxon>Verrucomicrobiia</taxon>
        <taxon>Verrucomicrobiales</taxon>
        <taxon>Rubritaleaceae</taxon>
        <taxon>Rubritalea</taxon>
    </lineage>
</organism>
<gene>
    <name evidence="1" type="ORF">BSZ32_10270</name>
</gene>
<accession>A0A2S7U2Q8</accession>
<dbReference type="RefSeq" id="WP_105043325.1">
    <property type="nucleotide sequence ID" value="NZ_MQWA01000001.1"/>
</dbReference>
<evidence type="ECO:0000313" key="1">
    <source>
        <dbReference type="EMBL" id="PQJ28837.1"/>
    </source>
</evidence>
<comment type="caution">
    <text evidence="1">The sequence shown here is derived from an EMBL/GenBank/DDBJ whole genome shotgun (WGS) entry which is preliminary data.</text>
</comment>
<protein>
    <submittedName>
        <fullName evidence="1">Uncharacterized protein</fullName>
    </submittedName>
</protein>
<reference evidence="1 2" key="1">
    <citation type="submission" date="2016-12" db="EMBL/GenBank/DDBJ databases">
        <title>Study of bacterial adaptation to deep sea.</title>
        <authorList>
            <person name="Song J."/>
            <person name="Yoshizawa S."/>
            <person name="Kogure K."/>
        </authorList>
    </citation>
    <scope>NUCLEOTIDE SEQUENCE [LARGE SCALE GENOMIC DNA]</scope>
    <source>
        <strain evidence="1 2">SAORIC-165</strain>
    </source>
</reference>
<sequence>MICIVGNLPVLQVGRYQVTGYSTQWIRKAIEQAAVRAQQEEFAFTEDVYEGVIHYLEHKCSLRLLKIEDLYKRLAHMLSKIGYGSIANALIPIAPPITISLERAARDAGDGYELAFFKELQDELHLLKETGADDVYFSHVEECIHILKQTKIWDDSCKRLEAYIVDWLAKVGTRPQRQGYRIRANLKQLI</sequence>